<organism evidence="7 8">
    <name type="scientific">Hungatella hathewayi</name>
    <dbReference type="NCBI Taxonomy" id="154046"/>
    <lineage>
        <taxon>Bacteria</taxon>
        <taxon>Bacillati</taxon>
        <taxon>Bacillota</taxon>
        <taxon>Clostridia</taxon>
        <taxon>Lachnospirales</taxon>
        <taxon>Lachnospiraceae</taxon>
        <taxon>Hungatella</taxon>
    </lineage>
</organism>
<accession>A0A174JIG1</accession>
<dbReference type="InterPro" id="IPR000917">
    <property type="entry name" value="Sulfatase_N"/>
</dbReference>
<feature type="region of interest" description="Disordered" evidence="5">
    <location>
        <begin position="436"/>
        <end position="460"/>
    </location>
</feature>
<dbReference type="PANTHER" id="PTHR42693:SF33">
    <property type="entry name" value="ARYLSULFATASE"/>
    <property type="match status" value="1"/>
</dbReference>
<keyword evidence="3 7" id="KW-0378">Hydrolase</keyword>
<dbReference type="CDD" id="cd16149">
    <property type="entry name" value="sulfatase_like"/>
    <property type="match status" value="1"/>
</dbReference>
<dbReference type="GO" id="GO:0046872">
    <property type="term" value="F:metal ion binding"/>
    <property type="evidence" value="ECO:0007669"/>
    <property type="project" value="UniProtKB-KW"/>
</dbReference>
<gene>
    <name evidence="7" type="primary">betC_12</name>
    <name evidence="7" type="ORF">ERS852407_04656</name>
</gene>
<evidence type="ECO:0000256" key="4">
    <source>
        <dbReference type="ARBA" id="ARBA00022837"/>
    </source>
</evidence>
<evidence type="ECO:0000256" key="3">
    <source>
        <dbReference type="ARBA" id="ARBA00022801"/>
    </source>
</evidence>
<dbReference type="RefSeq" id="WP_055658757.1">
    <property type="nucleotide sequence ID" value="NZ_CABIXC010000015.1"/>
</dbReference>
<dbReference type="SUPFAM" id="SSF53649">
    <property type="entry name" value="Alkaline phosphatase-like"/>
    <property type="match status" value="1"/>
</dbReference>
<dbReference type="Gene3D" id="3.30.1120.10">
    <property type="match status" value="1"/>
</dbReference>
<dbReference type="InterPro" id="IPR024607">
    <property type="entry name" value="Sulfatase_CS"/>
</dbReference>
<dbReference type="Proteomes" id="UP000095651">
    <property type="component" value="Unassembled WGS sequence"/>
</dbReference>
<evidence type="ECO:0000259" key="6">
    <source>
        <dbReference type="Pfam" id="PF00884"/>
    </source>
</evidence>
<comment type="similarity">
    <text evidence="1">Belongs to the sulfatase family.</text>
</comment>
<evidence type="ECO:0000313" key="8">
    <source>
        <dbReference type="Proteomes" id="UP000095651"/>
    </source>
</evidence>
<proteinExistence type="inferred from homology"/>
<dbReference type="InterPro" id="IPR050738">
    <property type="entry name" value="Sulfatase"/>
</dbReference>
<dbReference type="AlphaFoldDB" id="A0A174JIG1"/>
<dbReference type="InterPro" id="IPR017850">
    <property type="entry name" value="Alkaline_phosphatase_core_sf"/>
</dbReference>
<dbReference type="Pfam" id="PF00884">
    <property type="entry name" value="Sulfatase"/>
    <property type="match status" value="1"/>
</dbReference>
<dbReference type="EMBL" id="CYZE01000015">
    <property type="protein sequence ID" value="CUO99514.1"/>
    <property type="molecule type" value="Genomic_DNA"/>
</dbReference>
<sequence>MRRPNIVFILADDMGFWTLGSAGNRDAVTPNLDDMARNGCTAENFFCSSPVCSPARATLLTGRMPSMHGILDWILQGNMENEGEKPIEYLEEFKGYTDYLSEAGYVCGVSGKWHLGDSEKRQKGFSHWYVHQSGGGNYYDAPMIREGKRVREPGYVTELITQDAVRFLREREGKDEPFYLSVNFTAPHTPWIHNHPQKYLDLYRDCAFTSCPVEKRHPWQIDFSEFNHDRKEMLKGYFAATSALDFGVGEIREELRRLNLDRDTLILFSSDNGFNCGHHGIWGKGNGTSPFNMYDTSVKVPFIACMPGKIRPGIRLKGLYSAYDFFPTIMEIAGLAYKEKDIPGKSFAKAIFTGEEREINDCVVVYSEYGAVRMVRQREWKYIRRYPEGPDELYNLKTDPGEMLNMIDKAAPELIELLNKRLESWFSEYARPETDGRQANVTGAGQNKKHTASGFEPGSFQMGYETLPVRQA</sequence>
<protein>
    <submittedName>
        <fullName evidence="7">N-acetylgalactosamine 6-sulfate sulfatase</fullName>
        <ecNumber evidence="7">3.1.6.6</ecNumber>
    </submittedName>
</protein>
<evidence type="ECO:0000256" key="2">
    <source>
        <dbReference type="ARBA" id="ARBA00022723"/>
    </source>
</evidence>
<evidence type="ECO:0000256" key="1">
    <source>
        <dbReference type="ARBA" id="ARBA00008779"/>
    </source>
</evidence>
<dbReference type="Gene3D" id="3.40.720.10">
    <property type="entry name" value="Alkaline Phosphatase, subunit A"/>
    <property type="match status" value="1"/>
</dbReference>
<dbReference type="PROSITE" id="PS00523">
    <property type="entry name" value="SULFATASE_1"/>
    <property type="match status" value="1"/>
</dbReference>
<dbReference type="GO" id="GO:0047753">
    <property type="term" value="F:choline-sulfatase activity"/>
    <property type="evidence" value="ECO:0007669"/>
    <property type="project" value="UniProtKB-EC"/>
</dbReference>
<evidence type="ECO:0000256" key="5">
    <source>
        <dbReference type="SAM" id="MobiDB-lite"/>
    </source>
</evidence>
<keyword evidence="4" id="KW-0106">Calcium</keyword>
<keyword evidence="2" id="KW-0479">Metal-binding</keyword>
<evidence type="ECO:0000313" key="7">
    <source>
        <dbReference type="EMBL" id="CUO99514.1"/>
    </source>
</evidence>
<feature type="domain" description="Sulfatase N-terminal" evidence="6">
    <location>
        <begin position="4"/>
        <end position="334"/>
    </location>
</feature>
<dbReference type="GO" id="GO:0004065">
    <property type="term" value="F:arylsulfatase activity"/>
    <property type="evidence" value="ECO:0007669"/>
    <property type="project" value="TreeGrafter"/>
</dbReference>
<name>A0A174JIG1_9FIRM</name>
<reference evidence="7 8" key="1">
    <citation type="submission" date="2015-09" db="EMBL/GenBank/DDBJ databases">
        <authorList>
            <consortium name="Pathogen Informatics"/>
        </authorList>
    </citation>
    <scope>NUCLEOTIDE SEQUENCE [LARGE SCALE GENOMIC DNA]</scope>
    <source>
        <strain evidence="7 8">2789STDY5608850</strain>
    </source>
</reference>
<dbReference type="PANTHER" id="PTHR42693">
    <property type="entry name" value="ARYLSULFATASE FAMILY MEMBER"/>
    <property type="match status" value="1"/>
</dbReference>
<dbReference type="EC" id="3.1.6.6" evidence="7"/>